<reference evidence="2" key="2">
    <citation type="submission" date="2024-01" db="EMBL/GenBank/DDBJ databases">
        <title>Comparative genomics of Cryptococcus and Kwoniella reveals pathogenesis evolution and contrasting modes of karyotype evolution via chromosome fusion or intercentromeric recombination.</title>
        <authorList>
            <person name="Coelho M.A."/>
            <person name="David-Palma M."/>
            <person name="Shea T."/>
            <person name="Bowers K."/>
            <person name="McGinley-Smith S."/>
            <person name="Mohammad A.W."/>
            <person name="Gnirke A."/>
            <person name="Yurkov A.M."/>
            <person name="Nowrousian M."/>
            <person name="Sun S."/>
            <person name="Cuomo C.A."/>
            <person name="Heitman J."/>
        </authorList>
    </citation>
    <scope>NUCLEOTIDE SEQUENCE</scope>
    <source>
        <strain evidence="2">CBS 12478</strain>
    </source>
</reference>
<name>A0A5M6C7M8_9TREE</name>
<proteinExistence type="predicted"/>
<dbReference type="OrthoDB" id="2565363at2759"/>
<feature type="compositionally biased region" description="Polar residues" evidence="1">
    <location>
        <begin position="196"/>
        <end position="216"/>
    </location>
</feature>
<dbReference type="AlphaFoldDB" id="A0A5M6C7M8"/>
<keyword evidence="3" id="KW-1185">Reference proteome</keyword>
<feature type="compositionally biased region" description="Low complexity" evidence="1">
    <location>
        <begin position="13"/>
        <end position="27"/>
    </location>
</feature>
<evidence type="ECO:0000313" key="2">
    <source>
        <dbReference type="EMBL" id="WWD21161.1"/>
    </source>
</evidence>
<protein>
    <submittedName>
        <fullName evidence="2">Uncharacterized protein</fullName>
    </submittedName>
</protein>
<dbReference type="Proteomes" id="UP000322225">
    <property type="component" value="Chromosome 10"/>
</dbReference>
<feature type="compositionally biased region" description="Low complexity" evidence="1">
    <location>
        <begin position="531"/>
        <end position="549"/>
    </location>
</feature>
<feature type="compositionally biased region" description="Low complexity" evidence="1">
    <location>
        <begin position="111"/>
        <end position="123"/>
    </location>
</feature>
<feature type="region of interest" description="Disordered" evidence="1">
    <location>
        <begin position="640"/>
        <end position="659"/>
    </location>
</feature>
<feature type="compositionally biased region" description="Basic residues" evidence="1">
    <location>
        <begin position="159"/>
        <end position="169"/>
    </location>
</feature>
<accession>A0A5M6C7M8</accession>
<dbReference type="KEGG" id="ksn:43587660"/>
<sequence>MPTAKSRARKRATSPVSTSSLSSLDESPSPPPPPPKKTTSANSRARKASPIKEISKAIRSYNASNVQSVPTSSVVRPHGFPNFSSSLPTFISSPTVPYRDRATTSSTRLNATASSSSINASSSQTLVGSPEEVKVMENSGSQTKKRNGKVQVDEERTVPPKRSRLNGKGKQKESDDEELSSKSDGDDDTPRKSQRRAASSTFTDVTSSPRQRQTSLPIPELSDFESDEENGQTLDAFLEILDQPENGPSTKKEERPFRPTPMPEGISIGDYVYVKNRNNWWIGRVVRYDPADNLEDQKKGRNYYTVLDRFGEELKKRKVDEIITKNDDRIATCVRGSFETTKKDFHNDAATRDPTPPPEGDVDQPVTSDEFVDLDRVDQLRLIRPRLLRIVSETYPPAQWRVEMFFGGRSERQKLASQSKYGDISEDEVAQVIIPELKRWVMRRLRWHGQRDEHTRPEEPPRPTGSERYNELERSGLEDYIHNVLVPEAIIQLCIRSYPPDMLLSGQALDEDDEEDGLGDTIVHDDDVNQSASAEPSTANSATTTPTAPHLNEDEIVPAEETLYKAADKLITALYKKNEAKIWATEEAFLRRARERKRKEQGLPDENMNEYELAKWKEDQLGMYKGWASSRMRYGSRFEDNMAPVRKGKKSGGGGSSRR</sequence>
<reference evidence="2" key="1">
    <citation type="submission" date="2017-08" db="EMBL/GenBank/DDBJ databases">
        <authorList>
            <person name="Cuomo C."/>
            <person name="Billmyre B."/>
            <person name="Heitman J."/>
        </authorList>
    </citation>
    <scope>NUCLEOTIDE SEQUENCE</scope>
    <source>
        <strain evidence="2">CBS 12478</strain>
    </source>
</reference>
<feature type="compositionally biased region" description="Polar residues" evidence="1">
    <location>
        <begin position="61"/>
        <end position="74"/>
    </location>
</feature>
<gene>
    <name evidence="2" type="ORF">CI109_105644</name>
</gene>
<dbReference type="GeneID" id="43587660"/>
<feature type="compositionally biased region" description="Basic and acidic residues" evidence="1">
    <location>
        <begin position="450"/>
        <end position="461"/>
    </location>
</feature>
<feature type="region of interest" description="Disordered" evidence="1">
    <location>
        <begin position="344"/>
        <end position="367"/>
    </location>
</feature>
<feature type="region of interest" description="Disordered" evidence="1">
    <location>
        <begin position="450"/>
        <end position="469"/>
    </location>
</feature>
<feature type="region of interest" description="Disordered" evidence="1">
    <location>
        <begin position="1"/>
        <end position="263"/>
    </location>
</feature>
<evidence type="ECO:0000256" key="1">
    <source>
        <dbReference type="SAM" id="MobiDB-lite"/>
    </source>
</evidence>
<organism evidence="2 3">
    <name type="scientific">Kwoniella shandongensis</name>
    <dbReference type="NCBI Taxonomy" id="1734106"/>
    <lineage>
        <taxon>Eukaryota</taxon>
        <taxon>Fungi</taxon>
        <taxon>Dikarya</taxon>
        <taxon>Basidiomycota</taxon>
        <taxon>Agaricomycotina</taxon>
        <taxon>Tremellomycetes</taxon>
        <taxon>Tremellales</taxon>
        <taxon>Cryptococcaceae</taxon>
        <taxon>Kwoniella</taxon>
    </lineage>
</organism>
<dbReference type="RefSeq" id="XP_031862393.1">
    <property type="nucleotide sequence ID" value="XM_032003535.1"/>
</dbReference>
<feature type="compositionally biased region" description="Basic and acidic residues" evidence="1">
    <location>
        <begin position="179"/>
        <end position="191"/>
    </location>
</feature>
<dbReference type="EMBL" id="CP144060">
    <property type="protein sequence ID" value="WWD21161.1"/>
    <property type="molecule type" value="Genomic_DNA"/>
</dbReference>
<feature type="compositionally biased region" description="Polar residues" evidence="1">
    <location>
        <begin position="82"/>
        <end position="95"/>
    </location>
</feature>
<evidence type="ECO:0000313" key="3">
    <source>
        <dbReference type="Proteomes" id="UP000322225"/>
    </source>
</evidence>
<feature type="compositionally biased region" description="Basic residues" evidence="1">
    <location>
        <begin position="1"/>
        <end position="12"/>
    </location>
</feature>
<feature type="region of interest" description="Disordered" evidence="1">
    <location>
        <begin position="529"/>
        <end position="554"/>
    </location>
</feature>